<dbReference type="OrthoDB" id="10253954at2759"/>
<keyword evidence="5" id="KW-1185">Reference proteome</keyword>
<comment type="similarity">
    <text evidence="1">Belongs to the protein-tyrosine phosphatase family. Non-receptor class subfamily.</text>
</comment>
<dbReference type="Proteomes" id="UP000738359">
    <property type="component" value="Unassembled WGS sequence"/>
</dbReference>
<dbReference type="Gene3D" id="3.90.190.10">
    <property type="entry name" value="Protein tyrosine phosphatase superfamily"/>
    <property type="match status" value="1"/>
</dbReference>
<dbReference type="InterPro" id="IPR003595">
    <property type="entry name" value="Tyr_Pase_cat"/>
</dbReference>
<dbReference type="InterPro" id="IPR016130">
    <property type="entry name" value="Tyr_Pase_AS"/>
</dbReference>
<reference evidence="4" key="1">
    <citation type="journal article" date="2020" name="Fungal Divers.">
        <title>Resolving the Mortierellaceae phylogeny through synthesis of multi-gene phylogenetics and phylogenomics.</title>
        <authorList>
            <person name="Vandepol N."/>
            <person name="Liber J."/>
            <person name="Desiro A."/>
            <person name="Na H."/>
            <person name="Kennedy M."/>
            <person name="Barry K."/>
            <person name="Grigoriev I.V."/>
            <person name="Miller A.N."/>
            <person name="O'Donnell K."/>
            <person name="Stajich J.E."/>
            <person name="Bonito G."/>
        </authorList>
    </citation>
    <scope>NUCLEOTIDE SEQUENCE</scope>
    <source>
        <strain evidence="4">CK1249</strain>
    </source>
</reference>
<evidence type="ECO:0000259" key="3">
    <source>
        <dbReference type="PROSITE" id="PS50056"/>
    </source>
</evidence>
<dbReference type="InterPro" id="IPR000242">
    <property type="entry name" value="PTP_cat"/>
</dbReference>
<dbReference type="AlphaFoldDB" id="A0A9P6M6V8"/>
<dbReference type="PANTHER" id="PTHR19134">
    <property type="entry name" value="RECEPTOR-TYPE TYROSINE-PROTEIN PHOSPHATASE"/>
    <property type="match status" value="1"/>
</dbReference>
<dbReference type="EMBL" id="JAAAHY010000045">
    <property type="protein sequence ID" value="KAF9967988.1"/>
    <property type="molecule type" value="Genomic_DNA"/>
</dbReference>
<dbReference type="PROSITE" id="PS00383">
    <property type="entry name" value="TYR_PHOSPHATASE_1"/>
    <property type="match status" value="1"/>
</dbReference>
<feature type="domain" description="Tyrosine-protein phosphatase" evidence="2">
    <location>
        <begin position="33"/>
        <end position="355"/>
    </location>
</feature>
<dbReference type="CDD" id="cd00047">
    <property type="entry name" value="PTPc"/>
    <property type="match status" value="1"/>
</dbReference>
<dbReference type="PRINTS" id="PR00700">
    <property type="entry name" value="PRTYPHPHTASE"/>
</dbReference>
<evidence type="ECO:0000313" key="4">
    <source>
        <dbReference type="EMBL" id="KAF9967988.1"/>
    </source>
</evidence>
<evidence type="ECO:0000259" key="2">
    <source>
        <dbReference type="PROSITE" id="PS50055"/>
    </source>
</evidence>
<gene>
    <name evidence="4" type="primary">PTP1</name>
    <name evidence="4" type="ORF">BGZ70_007272</name>
</gene>
<sequence>MGASLTRLPGFLRQESSFSGTCDMHVRLFRDLNLEERQRAKSATDLDSPFSVLEAAHPTTRDLNRYTDILPYKHSRIIINDAKDRNIKTSYINANRITAPALLRPSLPKDWPGFIATQAPLPHTQPRFWRMIEQQNVQVIVCLTAVNNDRTRRAQKAERYWPLVGQTDEFDGNLSVRNLGPMESGGDIEYHEFEMWNPQSGAETQRRRIMLVYYASWPDHGVPSTTEPLRDMLFRIRAWKAELRKKQQFCLGPTVVHCSAGCGRTGTFCVVDTILSVLEYTQYPNLARAFNAADSHQNIPEAAGEVAEASSSDMYNWQGERDIILEALAAFRLERMLMVQTVDQFSFCYKAVRDLCS</sequence>
<organism evidence="4 5">
    <name type="scientific">Mortierella alpina</name>
    <name type="common">Oleaginous fungus</name>
    <name type="synonym">Mortierella renispora</name>
    <dbReference type="NCBI Taxonomy" id="64518"/>
    <lineage>
        <taxon>Eukaryota</taxon>
        <taxon>Fungi</taxon>
        <taxon>Fungi incertae sedis</taxon>
        <taxon>Mucoromycota</taxon>
        <taxon>Mortierellomycotina</taxon>
        <taxon>Mortierellomycetes</taxon>
        <taxon>Mortierellales</taxon>
        <taxon>Mortierellaceae</taxon>
        <taxon>Mortierella</taxon>
    </lineage>
</organism>
<evidence type="ECO:0000256" key="1">
    <source>
        <dbReference type="ARBA" id="ARBA00009649"/>
    </source>
</evidence>
<comment type="caution">
    <text evidence="4">The sequence shown here is derived from an EMBL/GenBank/DDBJ whole genome shotgun (WGS) entry which is preliminary data.</text>
</comment>
<dbReference type="SMART" id="SM00194">
    <property type="entry name" value="PTPc"/>
    <property type="match status" value="1"/>
</dbReference>
<name>A0A9P6M6V8_MORAP</name>
<dbReference type="InterPro" id="IPR000387">
    <property type="entry name" value="Tyr_Pase_dom"/>
</dbReference>
<evidence type="ECO:0000313" key="5">
    <source>
        <dbReference type="Proteomes" id="UP000738359"/>
    </source>
</evidence>
<dbReference type="PROSITE" id="PS50055">
    <property type="entry name" value="TYR_PHOSPHATASE_PTP"/>
    <property type="match status" value="1"/>
</dbReference>
<dbReference type="SMART" id="SM00404">
    <property type="entry name" value="PTPc_motif"/>
    <property type="match status" value="1"/>
</dbReference>
<protein>
    <submittedName>
        <fullName evidence="4">Tyrosine protein phosphatase 1</fullName>
    </submittedName>
</protein>
<dbReference type="InterPro" id="IPR050348">
    <property type="entry name" value="Protein-Tyr_Phosphatase"/>
</dbReference>
<dbReference type="Pfam" id="PF00102">
    <property type="entry name" value="Y_phosphatase"/>
    <property type="match status" value="1"/>
</dbReference>
<dbReference type="PANTHER" id="PTHR19134:SF449">
    <property type="entry name" value="TYROSINE-PROTEIN PHOSPHATASE 1"/>
    <property type="match status" value="1"/>
</dbReference>
<feature type="domain" description="Tyrosine specific protein phosphatases" evidence="3">
    <location>
        <begin position="230"/>
        <end position="346"/>
    </location>
</feature>
<dbReference type="SUPFAM" id="SSF52799">
    <property type="entry name" value="(Phosphotyrosine protein) phosphatases II"/>
    <property type="match status" value="1"/>
</dbReference>
<accession>A0A9P6M6V8</accession>
<dbReference type="InterPro" id="IPR029021">
    <property type="entry name" value="Prot-tyrosine_phosphatase-like"/>
</dbReference>
<proteinExistence type="inferred from homology"/>
<dbReference type="GO" id="GO:0004725">
    <property type="term" value="F:protein tyrosine phosphatase activity"/>
    <property type="evidence" value="ECO:0007669"/>
    <property type="project" value="InterPro"/>
</dbReference>
<dbReference type="PROSITE" id="PS50056">
    <property type="entry name" value="TYR_PHOSPHATASE_2"/>
    <property type="match status" value="1"/>
</dbReference>